<proteinExistence type="predicted"/>
<comment type="caution">
    <text evidence="1">The sequence shown here is derived from an EMBL/GenBank/DDBJ whole genome shotgun (WGS) entry which is preliminary data.</text>
</comment>
<dbReference type="AlphaFoldDB" id="M0IB17"/>
<protein>
    <submittedName>
        <fullName evidence="1">Uncharacterized protein</fullName>
    </submittedName>
</protein>
<evidence type="ECO:0000313" key="2">
    <source>
        <dbReference type="Proteomes" id="UP000011508"/>
    </source>
</evidence>
<dbReference type="RefSeq" id="WP_007274797.1">
    <property type="nucleotide sequence ID" value="NZ_AOLM01000018.1"/>
</dbReference>
<sequence length="76" mass="8589">MDLEIDEERLGAVLEVLPTDDNGGVGRHVHYTRQKYETIYEITPETIEDDLDRVFAITVRQRAGSIGTTRLTAAQK</sequence>
<keyword evidence="2" id="KW-1185">Reference proteome</keyword>
<name>M0IB17_9EURY</name>
<gene>
    <name evidence="1" type="ORF">C441_09081</name>
</gene>
<accession>M0IB17</accession>
<evidence type="ECO:0000313" key="1">
    <source>
        <dbReference type="EMBL" id="ELZ93028.1"/>
    </source>
</evidence>
<dbReference type="Proteomes" id="UP000011508">
    <property type="component" value="Unassembled WGS sequence"/>
</dbReference>
<reference evidence="1 2" key="1">
    <citation type="journal article" date="2014" name="PLoS Genet.">
        <title>Phylogenetically driven sequencing of extremely halophilic archaea reveals strategies for static and dynamic osmo-response.</title>
        <authorList>
            <person name="Becker E.A."/>
            <person name="Seitzer P.M."/>
            <person name="Tritt A."/>
            <person name="Larsen D."/>
            <person name="Krusor M."/>
            <person name="Yao A.I."/>
            <person name="Wu D."/>
            <person name="Madern D."/>
            <person name="Eisen J.A."/>
            <person name="Darling A.E."/>
            <person name="Facciotti M.T."/>
        </authorList>
    </citation>
    <scope>NUCLEOTIDE SEQUENCE [LARGE SCALE GENOMIC DNA]</scope>
    <source>
        <strain evidence="1 2">ATCC BAA-897</strain>
    </source>
</reference>
<organism evidence="1 2">
    <name type="scientific">Haloferax sulfurifontis ATCC BAA-897</name>
    <dbReference type="NCBI Taxonomy" id="662480"/>
    <lineage>
        <taxon>Archaea</taxon>
        <taxon>Methanobacteriati</taxon>
        <taxon>Methanobacteriota</taxon>
        <taxon>Stenosarchaea group</taxon>
        <taxon>Halobacteria</taxon>
        <taxon>Halobacteriales</taxon>
        <taxon>Haloferacaceae</taxon>
        <taxon>Haloferax</taxon>
    </lineage>
</organism>
<dbReference type="EMBL" id="AOLM01000018">
    <property type="protein sequence ID" value="ELZ93028.1"/>
    <property type="molecule type" value="Genomic_DNA"/>
</dbReference>
<dbReference type="PATRIC" id="fig|662480.6.peg.1797"/>